<accession>A0A5M8NZP6</accession>
<gene>
    <name evidence="1" type="ORF">EZS26_002206</name>
</gene>
<evidence type="ECO:0000313" key="1">
    <source>
        <dbReference type="EMBL" id="KAA6301600.1"/>
    </source>
</evidence>
<dbReference type="Proteomes" id="UP000324575">
    <property type="component" value="Unassembled WGS sequence"/>
</dbReference>
<comment type="caution">
    <text evidence="1">The sequence shown here is derived from an EMBL/GenBank/DDBJ whole genome shotgun (WGS) entry which is preliminary data.</text>
</comment>
<protein>
    <submittedName>
        <fullName evidence="1">Uncharacterized protein</fullName>
    </submittedName>
</protein>
<sequence length="124" mass="14689">MISPEERKETIIFLKILQDEEKWDKIYSYVNRVLNETDEQEYSSSMVVREPVVPYQAAYQGEWLTEDEAQEILEDYEARKGVSKYSQEEMDSWIDIVEDCKAHPEKCCTMDELFQAMRAVYAVL</sequence>
<dbReference type="EMBL" id="SNRX01000016">
    <property type="protein sequence ID" value="KAA6301600.1"/>
    <property type="molecule type" value="Genomic_DNA"/>
</dbReference>
<proteinExistence type="predicted"/>
<name>A0A5M8NZP6_9BACT</name>
<reference evidence="1 2" key="1">
    <citation type="submission" date="2019-03" db="EMBL/GenBank/DDBJ databases">
        <title>Single cell metagenomics reveals metabolic interactions within the superorganism composed of flagellate Streblomastix strix and complex community of Bacteroidetes bacteria on its surface.</title>
        <authorList>
            <person name="Treitli S.C."/>
            <person name="Kolisko M."/>
            <person name="Husnik F."/>
            <person name="Keeling P."/>
            <person name="Hampl V."/>
        </authorList>
    </citation>
    <scope>NUCLEOTIDE SEQUENCE [LARGE SCALE GENOMIC DNA]</scope>
    <source>
        <strain evidence="1">St1</strain>
    </source>
</reference>
<evidence type="ECO:0000313" key="2">
    <source>
        <dbReference type="Proteomes" id="UP000324575"/>
    </source>
</evidence>
<dbReference type="AlphaFoldDB" id="A0A5M8NZP6"/>
<organism evidence="1 2">
    <name type="scientific">Candidatus Ordinivivax streblomastigis</name>
    <dbReference type="NCBI Taxonomy" id="2540710"/>
    <lineage>
        <taxon>Bacteria</taxon>
        <taxon>Pseudomonadati</taxon>
        <taxon>Bacteroidota</taxon>
        <taxon>Bacteroidia</taxon>
        <taxon>Bacteroidales</taxon>
        <taxon>Candidatus Ordinivivax</taxon>
    </lineage>
</organism>